<evidence type="ECO:0000313" key="2">
    <source>
        <dbReference type="Proteomes" id="UP000231019"/>
    </source>
</evidence>
<sequence>MNQNYALTLRVIDAEKGLILREEFLDCAYNLETLTRDRLPNLVALLMGAKPTPQPETSHKPIRVLRPWLLLGEGGNINVGKLGVQFNFNEYFALHGGPGYGFANNLQIKYPGDLGYDFAQPMGFGGVKVYFNPHDLAGFLDLDYVSTNFINGMLGLEYRHPQGLTFSASGGLGYDIRVNSPRLIFGGGVGFSF</sequence>
<dbReference type="Proteomes" id="UP000231019">
    <property type="component" value="Unassembled WGS sequence"/>
</dbReference>
<proteinExistence type="predicted"/>
<gene>
    <name evidence="1" type="ORF">COW36_01110</name>
</gene>
<protein>
    <recommendedName>
        <fullName evidence="3">Outer membrane protein beta-barrel domain-containing protein</fullName>
    </recommendedName>
</protein>
<dbReference type="EMBL" id="PFFQ01000004">
    <property type="protein sequence ID" value="PIW19467.1"/>
    <property type="molecule type" value="Genomic_DNA"/>
</dbReference>
<comment type="caution">
    <text evidence="1">The sequence shown here is derived from an EMBL/GenBank/DDBJ whole genome shotgun (WGS) entry which is preliminary data.</text>
</comment>
<evidence type="ECO:0008006" key="3">
    <source>
        <dbReference type="Google" id="ProtNLM"/>
    </source>
</evidence>
<accession>A0A2M7GBD3</accession>
<organism evidence="1 2">
    <name type="scientific">bacterium (Candidatus Blackallbacteria) CG17_big_fil_post_rev_8_21_14_2_50_48_46</name>
    <dbReference type="NCBI Taxonomy" id="2014261"/>
    <lineage>
        <taxon>Bacteria</taxon>
        <taxon>Candidatus Blackallbacteria</taxon>
    </lineage>
</organism>
<reference evidence="1 2" key="1">
    <citation type="submission" date="2017-09" db="EMBL/GenBank/DDBJ databases">
        <title>Depth-based differentiation of microbial function through sediment-hosted aquifers and enrichment of novel symbionts in the deep terrestrial subsurface.</title>
        <authorList>
            <person name="Probst A.J."/>
            <person name="Ladd B."/>
            <person name="Jarett J.K."/>
            <person name="Geller-Mcgrath D.E."/>
            <person name="Sieber C.M."/>
            <person name="Emerson J.B."/>
            <person name="Anantharaman K."/>
            <person name="Thomas B.C."/>
            <person name="Malmstrom R."/>
            <person name="Stieglmeier M."/>
            <person name="Klingl A."/>
            <person name="Woyke T."/>
            <person name="Ryan C.M."/>
            <person name="Banfield J.F."/>
        </authorList>
    </citation>
    <scope>NUCLEOTIDE SEQUENCE [LARGE SCALE GENOMIC DNA]</scope>
    <source>
        <strain evidence="1">CG17_big_fil_post_rev_8_21_14_2_50_48_46</strain>
    </source>
</reference>
<dbReference type="AlphaFoldDB" id="A0A2M7GBD3"/>
<name>A0A2M7GBD3_9BACT</name>
<evidence type="ECO:0000313" key="1">
    <source>
        <dbReference type="EMBL" id="PIW19467.1"/>
    </source>
</evidence>